<dbReference type="PANTHER" id="PTHR12264">
    <property type="entry name" value="TRANSCRIPTION INITIATION FACTOR TFIID SUBUNIT 12"/>
    <property type="match status" value="1"/>
</dbReference>
<organism evidence="8 9">
    <name type="scientific">Meristemomyces frigidus</name>
    <dbReference type="NCBI Taxonomy" id="1508187"/>
    <lineage>
        <taxon>Eukaryota</taxon>
        <taxon>Fungi</taxon>
        <taxon>Dikarya</taxon>
        <taxon>Ascomycota</taxon>
        <taxon>Pezizomycotina</taxon>
        <taxon>Dothideomycetes</taxon>
        <taxon>Dothideomycetidae</taxon>
        <taxon>Mycosphaerellales</taxon>
        <taxon>Teratosphaeriaceae</taxon>
        <taxon>Meristemomyces</taxon>
    </lineage>
</organism>
<feature type="compositionally biased region" description="Polar residues" evidence="6">
    <location>
        <begin position="275"/>
        <end position="297"/>
    </location>
</feature>
<proteinExistence type="inferred from homology"/>
<feature type="compositionally biased region" description="Low complexity" evidence="6">
    <location>
        <begin position="94"/>
        <end position="120"/>
    </location>
</feature>
<gene>
    <name evidence="8" type="ORF">LTR62_006614</name>
</gene>
<feature type="compositionally biased region" description="Low complexity" evidence="6">
    <location>
        <begin position="340"/>
        <end position="389"/>
    </location>
</feature>
<dbReference type="GO" id="GO:0000124">
    <property type="term" value="C:SAGA complex"/>
    <property type="evidence" value="ECO:0007669"/>
    <property type="project" value="InterPro"/>
</dbReference>
<keyword evidence="5" id="KW-0539">Nucleus</keyword>
<dbReference type="CDD" id="cd07981">
    <property type="entry name" value="HFD_TAF12"/>
    <property type="match status" value="1"/>
</dbReference>
<feature type="compositionally biased region" description="Polar residues" evidence="6">
    <location>
        <begin position="241"/>
        <end position="253"/>
    </location>
</feature>
<dbReference type="GO" id="GO:0003677">
    <property type="term" value="F:DNA binding"/>
    <property type="evidence" value="ECO:0007669"/>
    <property type="project" value="TreeGrafter"/>
</dbReference>
<evidence type="ECO:0000256" key="3">
    <source>
        <dbReference type="ARBA" id="ARBA00023015"/>
    </source>
</evidence>
<dbReference type="Proteomes" id="UP001310890">
    <property type="component" value="Unassembled WGS sequence"/>
</dbReference>
<sequence length="679" mass="73516">MAQAASTHIRPEAIDKLPFLTDDKKAQYKSGLTQLWIKFNSNPEGSPAWVDADQKIRNASAKLYKDLADFSSHRSKQQAASQGHGGAGGGGGQQPQQQQQQQQQQRPPTQNGQQGVSQQQRAPGGGAPSINNLSQGAREELQKVKINVPHTYLPEHVDKYKQSWYSSAVNLMYKKDVAISKGKSAQQQITLSQQAGQGEPPQWKQVREEAIKEVHEANQRWLRFKADNEQKGKVNEAARNGQMQAPAGQTANLPQAPDMQRVGSGGQQAIKVESRNSTSPSLPQGSFPQPVQQNMNPSGPAHATPVNMAQQPTQPQSQPHPQQQQIQRPPQSATQPQMPPQNYQAQQQYQNAQQQRQMAQPPNPQQQTMQQHHQQVQQQAMQNAPQRPQVPHALSHDDAVAQAQASYAQARQIPPQPQSNAPQAPNGLPFNANSSHAMPTSAYPTQAQGHTQVQAPGQHGPNLHNAQPNPNNKFPIAKQIQVDPRLNQPMSIPAARPTMSQAGMQNQPGLARPPPYTLEGEGDHVLSKSKLSELVRQVTGGGGGSTNTIVDRDPTASSTSTSTSATSAAAAAAIGTSISTPLLDPAVEENLLAYADDFVDDLITSACKLAKLRPERMLDIRDLQIVLERNYGIRIPGFALEEVRTVRKFVPAPGWQGKMQAISTAKTLGGVGGAGKVDS</sequence>
<keyword evidence="4" id="KW-0804">Transcription</keyword>
<feature type="compositionally biased region" description="Polar residues" evidence="6">
    <location>
        <begin position="498"/>
        <end position="508"/>
    </location>
</feature>
<evidence type="ECO:0000256" key="1">
    <source>
        <dbReference type="ARBA" id="ARBA00004123"/>
    </source>
</evidence>
<feature type="compositionally biased region" description="Basic and acidic residues" evidence="6">
    <location>
        <begin position="222"/>
        <end position="236"/>
    </location>
</feature>
<evidence type="ECO:0000256" key="2">
    <source>
        <dbReference type="ARBA" id="ARBA00007530"/>
    </source>
</evidence>
<feature type="compositionally biased region" description="Low complexity" evidence="6">
    <location>
        <begin position="555"/>
        <end position="564"/>
    </location>
</feature>
<feature type="domain" description="Transcription initiation factor TFIID subunit 12" evidence="7">
    <location>
        <begin position="582"/>
        <end position="632"/>
    </location>
</feature>
<name>A0AAN7TVE1_9PEZI</name>
<feature type="compositionally biased region" description="Gly residues" evidence="6">
    <location>
        <begin position="83"/>
        <end position="93"/>
    </location>
</feature>
<dbReference type="InterPro" id="IPR037794">
    <property type="entry name" value="TAF12"/>
</dbReference>
<comment type="caution">
    <text evidence="8">The sequence shown here is derived from an EMBL/GenBank/DDBJ whole genome shotgun (WGS) entry which is preliminary data.</text>
</comment>
<dbReference type="Pfam" id="PF03847">
    <property type="entry name" value="TFIID_20kDa"/>
    <property type="match status" value="1"/>
</dbReference>
<feature type="region of interest" description="Disordered" evidence="6">
    <location>
        <begin position="537"/>
        <end position="564"/>
    </location>
</feature>
<dbReference type="GO" id="GO:0051123">
    <property type="term" value="P:RNA polymerase II preinitiation complex assembly"/>
    <property type="evidence" value="ECO:0007669"/>
    <property type="project" value="TreeGrafter"/>
</dbReference>
<evidence type="ECO:0000259" key="7">
    <source>
        <dbReference type="Pfam" id="PF03847"/>
    </source>
</evidence>
<dbReference type="SUPFAM" id="SSF47113">
    <property type="entry name" value="Histone-fold"/>
    <property type="match status" value="1"/>
</dbReference>
<dbReference type="PANTHER" id="PTHR12264:SF21">
    <property type="entry name" value="TRANSCRIPTION INITIATION FACTOR TFIID SUBUNIT 12"/>
    <property type="match status" value="1"/>
</dbReference>
<evidence type="ECO:0000313" key="9">
    <source>
        <dbReference type="Proteomes" id="UP001310890"/>
    </source>
</evidence>
<feature type="compositionally biased region" description="Polar residues" evidence="6">
    <location>
        <begin position="431"/>
        <end position="455"/>
    </location>
</feature>
<dbReference type="InterPro" id="IPR003228">
    <property type="entry name" value="TFIID_TAF12_dom"/>
</dbReference>
<comment type="similarity">
    <text evidence="2">Belongs to the TAF12 family.</text>
</comment>
<keyword evidence="3" id="KW-0805">Transcription regulation</keyword>
<accession>A0AAN7TVE1</accession>
<dbReference type="EMBL" id="JAVRRL010000006">
    <property type="protein sequence ID" value="KAK5116893.1"/>
    <property type="molecule type" value="Genomic_DNA"/>
</dbReference>
<dbReference type="GO" id="GO:0017025">
    <property type="term" value="F:TBP-class protein binding"/>
    <property type="evidence" value="ECO:0007669"/>
    <property type="project" value="TreeGrafter"/>
</dbReference>
<feature type="region of interest" description="Disordered" evidence="6">
    <location>
        <begin position="498"/>
        <end position="522"/>
    </location>
</feature>
<protein>
    <recommendedName>
        <fullName evidence="7">Transcription initiation factor TFIID subunit 12 domain-containing protein</fullName>
    </recommendedName>
</protein>
<feature type="region of interest" description="Disordered" evidence="6">
    <location>
        <begin position="70"/>
        <end position="132"/>
    </location>
</feature>
<feature type="compositionally biased region" description="Low complexity" evidence="6">
    <location>
        <begin position="400"/>
        <end position="426"/>
    </location>
</feature>
<dbReference type="Gene3D" id="1.10.20.10">
    <property type="entry name" value="Histone, subunit A"/>
    <property type="match status" value="1"/>
</dbReference>
<dbReference type="InterPro" id="IPR009072">
    <property type="entry name" value="Histone-fold"/>
</dbReference>
<dbReference type="GO" id="GO:0046982">
    <property type="term" value="F:protein heterodimerization activity"/>
    <property type="evidence" value="ECO:0007669"/>
    <property type="project" value="InterPro"/>
</dbReference>
<evidence type="ECO:0000313" key="8">
    <source>
        <dbReference type="EMBL" id="KAK5116893.1"/>
    </source>
</evidence>
<evidence type="ECO:0000256" key="4">
    <source>
        <dbReference type="ARBA" id="ARBA00023163"/>
    </source>
</evidence>
<feature type="region of interest" description="Disordered" evidence="6">
    <location>
        <begin position="222"/>
        <end position="474"/>
    </location>
</feature>
<reference evidence="8" key="1">
    <citation type="submission" date="2023-08" db="EMBL/GenBank/DDBJ databases">
        <title>Black Yeasts Isolated from many extreme environments.</title>
        <authorList>
            <person name="Coleine C."/>
            <person name="Stajich J.E."/>
            <person name="Selbmann L."/>
        </authorList>
    </citation>
    <scope>NUCLEOTIDE SEQUENCE</scope>
    <source>
        <strain evidence="8">CCFEE 5401</strain>
    </source>
</reference>
<evidence type="ECO:0000256" key="5">
    <source>
        <dbReference type="ARBA" id="ARBA00023242"/>
    </source>
</evidence>
<feature type="compositionally biased region" description="Low complexity" evidence="6">
    <location>
        <begin position="310"/>
        <end position="331"/>
    </location>
</feature>
<comment type="subcellular location">
    <subcellularLocation>
        <location evidence="1">Nucleus</location>
    </subcellularLocation>
</comment>
<evidence type="ECO:0000256" key="6">
    <source>
        <dbReference type="SAM" id="MobiDB-lite"/>
    </source>
</evidence>
<dbReference type="GO" id="GO:0005669">
    <property type="term" value="C:transcription factor TFIID complex"/>
    <property type="evidence" value="ECO:0007669"/>
    <property type="project" value="InterPro"/>
</dbReference>
<dbReference type="AlphaFoldDB" id="A0AAN7TVE1"/>